<dbReference type="Proteomes" id="UP000790709">
    <property type="component" value="Unassembled WGS sequence"/>
</dbReference>
<comment type="caution">
    <text evidence="1">The sequence shown here is derived from an EMBL/GenBank/DDBJ whole genome shotgun (WGS) entry which is preliminary data.</text>
</comment>
<dbReference type="EMBL" id="MU266449">
    <property type="protein sequence ID" value="KAH7923531.1"/>
    <property type="molecule type" value="Genomic_DNA"/>
</dbReference>
<gene>
    <name evidence="1" type="ORF">BV22DRAFT_1015187</name>
</gene>
<sequence>MSRLYVFSADHRVLRLQTFLQTDAIEEFTGALDVVFTGDHVDNSLKLSGGYGLKPGISIYEHNCGRTAVTDVSRMELWVEIKYDESLEPFLDPPQDQLDDLQDEEDKLEDYLSGWQFECETVPTQRLRGRMTAYALAQLGIQFRDFAFSVLIVGKYARLIRWDRAGAVVS</sequence>
<proteinExistence type="predicted"/>
<feature type="non-terminal residue" evidence="1">
    <location>
        <position position="170"/>
    </location>
</feature>
<protein>
    <submittedName>
        <fullName evidence="1">Uncharacterized protein</fullName>
    </submittedName>
</protein>
<name>A0ACB8BCU9_9AGAM</name>
<reference evidence="1" key="1">
    <citation type="journal article" date="2021" name="New Phytol.">
        <title>Evolutionary innovations through gain and loss of genes in the ectomycorrhizal Boletales.</title>
        <authorList>
            <person name="Wu G."/>
            <person name="Miyauchi S."/>
            <person name="Morin E."/>
            <person name="Kuo A."/>
            <person name="Drula E."/>
            <person name="Varga T."/>
            <person name="Kohler A."/>
            <person name="Feng B."/>
            <person name="Cao Y."/>
            <person name="Lipzen A."/>
            <person name="Daum C."/>
            <person name="Hundley H."/>
            <person name="Pangilinan J."/>
            <person name="Johnson J."/>
            <person name="Barry K."/>
            <person name="LaButti K."/>
            <person name="Ng V."/>
            <person name="Ahrendt S."/>
            <person name="Min B."/>
            <person name="Choi I.G."/>
            <person name="Park H."/>
            <person name="Plett J.M."/>
            <person name="Magnuson J."/>
            <person name="Spatafora J.W."/>
            <person name="Nagy L.G."/>
            <person name="Henrissat B."/>
            <person name="Grigoriev I.V."/>
            <person name="Yang Z.L."/>
            <person name="Xu J."/>
            <person name="Martin F.M."/>
        </authorList>
    </citation>
    <scope>NUCLEOTIDE SEQUENCE</scope>
    <source>
        <strain evidence="1">KUC20120723A-06</strain>
    </source>
</reference>
<evidence type="ECO:0000313" key="2">
    <source>
        <dbReference type="Proteomes" id="UP000790709"/>
    </source>
</evidence>
<keyword evidence="2" id="KW-1185">Reference proteome</keyword>
<evidence type="ECO:0000313" key="1">
    <source>
        <dbReference type="EMBL" id="KAH7923531.1"/>
    </source>
</evidence>
<organism evidence="1 2">
    <name type="scientific">Leucogyrophana mollusca</name>
    <dbReference type="NCBI Taxonomy" id="85980"/>
    <lineage>
        <taxon>Eukaryota</taxon>
        <taxon>Fungi</taxon>
        <taxon>Dikarya</taxon>
        <taxon>Basidiomycota</taxon>
        <taxon>Agaricomycotina</taxon>
        <taxon>Agaricomycetes</taxon>
        <taxon>Agaricomycetidae</taxon>
        <taxon>Boletales</taxon>
        <taxon>Boletales incertae sedis</taxon>
        <taxon>Leucogyrophana</taxon>
    </lineage>
</organism>
<accession>A0ACB8BCU9</accession>